<dbReference type="Pfam" id="PF04230">
    <property type="entry name" value="PS_pyruv_trans"/>
    <property type="match status" value="1"/>
</dbReference>
<dbReference type="RefSeq" id="WP_188894110.1">
    <property type="nucleotide sequence ID" value="NZ_BMMZ01000002.1"/>
</dbReference>
<dbReference type="InterPro" id="IPR007345">
    <property type="entry name" value="Polysacch_pyruvyl_Trfase"/>
</dbReference>
<dbReference type="AlphaFoldDB" id="A0A917W272"/>
<feature type="domain" description="Polysaccharide pyruvyl transferase" evidence="1">
    <location>
        <begin position="86"/>
        <end position="300"/>
    </location>
</feature>
<dbReference type="EMBL" id="BMMZ01000002">
    <property type="protein sequence ID" value="GGL53945.1"/>
    <property type="molecule type" value="Genomic_DNA"/>
</dbReference>
<reference evidence="2" key="2">
    <citation type="submission" date="2020-09" db="EMBL/GenBank/DDBJ databases">
        <authorList>
            <person name="Sun Q."/>
            <person name="Zhou Y."/>
        </authorList>
    </citation>
    <scope>NUCLEOTIDE SEQUENCE</scope>
    <source>
        <strain evidence="2">CGMCC 4.7306</strain>
    </source>
</reference>
<sequence length="442" mass="49376">MTTILIRAHKDPFRVATAGQTLRRNLIGGNVGNLVFSQSVCRLLSTSDAQIRTAALPRKQDPAPYERLVLPLANAFRPGFGQTIDRLTELLERTSVPTTVLGVGAQAGLNGKPDRRLDRTVRRFVTAALRIGTGPIGVRGEFTRDYLVGLGFADDEVAIIGCPSMFMWGPDLQVTKRVRELDRYSPIALNISPYVPQVGAISRDQPARYPNMIYFGQNLQTLGLLITGHYPADPDAKVRSVGGPVDLDHPLLEQDRTRFFLDATTWIEHLKSYEFSFGTRIHGNIAALLAGVPALVLVHDARTRELAEYHQIPHRLISDRPEELDAAELYAATDWDPMTKSHPDRWAVFDEFLSQHGLRTVFAAGEDRGADFDRRLAATDFPGPVRTLKGLPLHELYAMRDELNRLRTESRRRSGPVADRLVAAGRTGLRRVRRGVDRVRNR</sequence>
<proteinExistence type="predicted"/>
<accession>A0A917W272</accession>
<organism evidence="2 3">
    <name type="scientific">Microlunatus endophyticus</name>
    <dbReference type="NCBI Taxonomy" id="1716077"/>
    <lineage>
        <taxon>Bacteria</taxon>
        <taxon>Bacillati</taxon>
        <taxon>Actinomycetota</taxon>
        <taxon>Actinomycetes</taxon>
        <taxon>Propionibacteriales</taxon>
        <taxon>Propionibacteriaceae</taxon>
        <taxon>Microlunatus</taxon>
    </lineage>
</organism>
<protein>
    <recommendedName>
        <fullName evidence="1">Polysaccharide pyruvyl transferase domain-containing protein</fullName>
    </recommendedName>
</protein>
<reference evidence="2" key="1">
    <citation type="journal article" date="2014" name="Int. J. Syst. Evol. Microbiol.">
        <title>Complete genome sequence of Corynebacterium casei LMG S-19264T (=DSM 44701T), isolated from a smear-ripened cheese.</title>
        <authorList>
            <consortium name="US DOE Joint Genome Institute (JGI-PGF)"/>
            <person name="Walter F."/>
            <person name="Albersmeier A."/>
            <person name="Kalinowski J."/>
            <person name="Ruckert C."/>
        </authorList>
    </citation>
    <scope>NUCLEOTIDE SEQUENCE</scope>
    <source>
        <strain evidence="2">CGMCC 4.7306</strain>
    </source>
</reference>
<keyword evidence="3" id="KW-1185">Reference proteome</keyword>
<name>A0A917W272_9ACTN</name>
<dbReference type="Proteomes" id="UP000613840">
    <property type="component" value="Unassembled WGS sequence"/>
</dbReference>
<evidence type="ECO:0000259" key="1">
    <source>
        <dbReference type="Pfam" id="PF04230"/>
    </source>
</evidence>
<evidence type="ECO:0000313" key="2">
    <source>
        <dbReference type="EMBL" id="GGL53945.1"/>
    </source>
</evidence>
<comment type="caution">
    <text evidence="2">The sequence shown here is derived from an EMBL/GenBank/DDBJ whole genome shotgun (WGS) entry which is preliminary data.</text>
</comment>
<gene>
    <name evidence="2" type="ORF">GCM10011575_10450</name>
</gene>
<evidence type="ECO:0000313" key="3">
    <source>
        <dbReference type="Proteomes" id="UP000613840"/>
    </source>
</evidence>